<name>G4R7X3_PELHB</name>
<dbReference type="InterPro" id="IPR022287">
    <property type="entry name" value="ABC_trnsptr_F420-0_sub-bd_pred"/>
</dbReference>
<dbReference type="HOGENOM" id="CLU_038034_7_2_5"/>
<protein>
    <submittedName>
        <fullName evidence="3">ABC transporter (Iron.B12.siderophore.hemin), periplasmic substrate-binding component</fullName>
    </submittedName>
</protein>
<dbReference type="eggNOG" id="COG0614">
    <property type="taxonomic scope" value="Bacteria"/>
</dbReference>
<evidence type="ECO:0000313" key="4">
    <source>
        <dbReference type="Proteomes" id="UP000008850"/>
    </source>
</evidence>
<proteinExistence type="predicted"/>
<feature type="domain" description="Fe/B12 periplasmic-binding" evidence="2">
    <location>
        <begin position="43"/>
        <end position="310"/>
    </location>
</feature>
<dbReference type="InterPro" id="IPR050902">
    <property type="entry name" value="ABC_Transporter_SBP"/>
</dbReference>
<reference evidence="3 4" key="1">
    <citation type="journal article" date="2012" name="J. Bacteriol.">
        <title>Complete genome sequence of Pelagibacterium halotolerans B2T.</title>
        <authorList>
            <person name="Huo Y.Y."/>
            <person name="Cheng H."/>
            <person name="Han X.F."/>
            <person name="Jiang X.W."/>
            <person name="Sun C."/>
            <person name="Zhang X.Q."/>
            <person name="Zhu X.F."/>
            <person name="Liu Y.F."/>
            <person name="Li P.F."/>
            <person name="Ni P.X."/>
            <person name="Wu M."/>
        </authorList>
    </citation>
    <scope>NUCLEOTIDE SEQUENCE [LARGE SCALE GENOMIC DNA]</scope>
    <source>
        <strain evidence="4">DSM 22347 / JCM 15775 / CGMCC 1.7692 / B2</strain>
    </source>
</reference>
<dbReference type="PATRIC" id="fig|1082931.4.peg.223"/>
<dbReference type="AlphaFoldDB" id="G4R7X3"/>
<dbReference type="STRING" id="1082931.KKY_223"/>
<dbReference type="PANTHER" id="PTHR30535">
    <property type="entry name" value="VITAMIN B12-BINDING PROTEIN"/>
    <property type="match status" value="1"/>
</dbReference>
<dbReference type="SUPFAM" id="SSF53807">
    <property type="entry name" value="Helical backbone' metal receptor"/>
    <property type="match status" value="1"/>
</dbReference>
<dbReference type="PANTHER" id="PTHR30535:SF7">
    <property type="entry name" value="IRON(III) DICITRATE-BINDING PROTEIN"/>
    <property type="match status" value="1"/>
</dbReference>
<dbReference type="EMBL" id="CP003075">
    <property type="protein sequence ID" value="AEQ50268.1"/>
    <property type="molecule type" value="Genomic_DNA"/>
</dbReference>
<keyword evidence="4" id="KW-1185">Reference proteome</keyword>
<dbReference type="Gene3D" id="3.40.50.1980">
    <property type="entry name" value="Nitrogenase molybdenum iron protein domain"/>
    <property type="match status" value="2"/>
</dbReference>
<dbReference type="InterPro" id="IPR002491">
    <property type="entry name" value="ABC_transptr_periplasmic_BD"/>
</dbReference>
<dbReference type="Proteomes" id="UP000008850">
    <property type="component" value="Chromosome"/>
</dbReference>
<feature type="chain" id="PRO_5003467726" evidence="1">
    <location>
        <begin position="22"/>
        <end position="310"/>
    </location>
</feature>
<gene>
    <name evidence="3" type="ordered locus">KKY_223</name>
</gene>
<evidence type="ECO:0000256" key="1">
    <source>
        <dbReference type="SAM" id="SignalP"/>
    </source>
</evidence>
<feature type="signal peptide" evidence="1">
    <location>
        <begin position="1"/>
        <end position="21"/>
    </location>
</feature>
<dbReference type="PROSITE" id="PS50983">
    <property type="entry name" value="FE_B12_PBP"/>
    <property type="match status" value="1"/>
</dbReference>
<organism evidence="3 4">
    <name type="scientific">Pelagibacterium halotolerans (strain DSM 22347 / JCM 15775 / CGMCC 1.7692 / B2)</name>
    <dbReference type="NCBI Taxonomy" id="1082931"/>
    <lineage>
        <taxon>Bacteria</taxon>
        <taxon>Pseudomonadati</taxon>
        <taxon>Pseudomonadota</taxon>
        <taxon>Alphaproteobacteria</taxon>
        <taxon>Hyphomicrobiales</taxon>
        <taxon>Devosiaceae</taxon>
        <taxon>Pelagibacterium</taxon>
    </lineage>
</organism>
<accession>G4R7X3</accession>
<evidence type="ECO:0000259" key="2">
    <source>
        <dbReference type="PROSITE" id="PS50983"/>
    </source>
</evidence>
<dbReference type="NCBIfam" id="TIGR03868">
    <property type="entry name" value="F420-O_ABCperi"/>
    <property type="match status" value="1"/>
</dbReference>
<keyword evidence="1" id="KW-0732">Signal</keyword>
<dbReference type="RefSeq" id="WP_014129418.1">
    <property type="nucleotide sequence ID" value="NC_016078.1"/>
</dbReference>
<evidence type="ECO:0000313" key="3">
    <source>
        <dbReference type="EMBL" id="AEQ50268.1"/>
    </source>
</evidence>
<dbReference type="Pfam" id="PF01497">
    <property type="entry name" value="Peripla_BP_2"/>
    <property type="match status" value="1"/>
</dbReference>
<dbReference type="KEGG" id="phl:KKY_223"/>
<sequence>MAIAALSGLLFAAALSSPALATDYPLTIENCGTTVTFDAPPERVVTIKSTATELLLALGLGDRIVGVGFQDGPVPDEWAPASPLTVLADRVPSQEVVLEAEPDFVYGGWESSFAADGAGTRDSLHALGVATYVAPTACRSEGTPEKLSFEDVFDQIVEMGLIFDVEDRATQLVAEQRTMLEEIKPTSNLTGLWYSSATSTPYVGAGLGGPQMTMEALGIANIFADVDDTWTSASWEAIVDEDPDVMILVDAAWNSVTQKITLLNDNPATANLSAVLNERYITIPFPAAEPGIRSIPATADLARQLQELDF</sequence>